<name>A0A6M4A235_9BURK</name>
<dbReference type="KEGG" id="upi:EJG51_003975"/>
<feature type="domain" description="Aminotransferase class I/classII large" evidence="10">
    <location>
        <begin position="52"/>
        <end position="313"/>
    </location>
</feature>
<evidence type="ECO:0000256" key="2">
    <source>
        <dbReference type="ARBA" id="ARBA00003444"/>
    </source>
</evidence>
<dbReference type="InterPro" id="IPR015424">
    <property type="entry name" value="PyrdxlP-dep_Trfase"/>
</dbReference>
<comment type="cofactor">
    <cofactor evidence="1">
        <name>pyridoxal 5'-phosphate</name>
        <dbReference type="ChEBI" id="CHEBI:597326"/>
    </cofactor>
</comment>
<dbReference type="GO" id="GO:0030170">
    <property type="term" value="F:pyridoxal phosphate binding"/>
    <property type="evidence" value="ECO:0007669"/>
    <property type="project" value="InterPro"/>
</dbReference>
<dbReference type="Proteomes" id="UP000274350">
    <property type="component" value="Chromosome"/>
</dbReference>
<sequence>MLEHGGNLQEAARRFARPLKDWLDLSTGINPRFYPVPEFADTAWHRLPEQMPELCRAAQRFYDAPLMLAVAGSQAAIQALPRLRQNQAGLAHVIVSAPSYAEHAYQWRLHGHAVRELAYDELEAAIYAETAAETAADRLADVVVLCNPNNPTGATVPAQTLLRWAECLAQRGGWLIVDEAFGDTASGLTVAPWSAQPGLIVLRSVGKFFGLAGVRLGFVAAQPALLEALENMLGPWAVSGPAQQIACAALNDHEWQQDTRCYLDQQGTRLRQLLQQHGYAAQGTDLFQWCSDAVLQGQTEALFLHLAQQGIWVRLFLQAARGLRFGLPADEAGWQRLSAALQSWSEQK</sequence>
<dbReference type="AlphaFoldDB" id="A0A6M4A235"/>
<dbReference type="InterPro" id="IPR015421">
    <property type="entry name" value="PyrdxlP-dep_Trfase_major"/>
</dbReference>
<reference evidence="11 12" key="1">
    <citation type="journal article" date="2019" name="Int. J. Syst. Evol. Microbiol.">
        <title>Undibacterium piscinae sp. nov., isolated from Korean shiner intestine.</title>
        <authorList>
            <person name="Lee S.Y."/>
            <person name="Kang W."/>
            <person name="Kim P.S."/>
            <person name="Kim H.S."/>
            <person name="Sung H."/>
            <person name="Shin N.R."/>
            <person name="Whon T.W."/>
            <person name="Yun J.H."/>
            <person name="Lee J.Y."/>
            <person name="Lee J.Y."/>
            <person name="Jung M.J."/>
            <person name="Jeong Y.S."/>
            <person name="Tak E.J."/>
            <person name="Han J.E."/>
            <person name="Hyun D.W."/>
            <person name="Kang M.S."/>
            <person name="Lee K.E."/>
            <person name="Lee B.H."/>
            <person name="Bae J.W."/>
        </authorList>
    </citation>
    <scope>NUCLEOTIDE SEQUENCE [LARGE SCALE GENOMIC DNA]</scope>
    <source>
        <strain evidence="11 12">S11R28</strain>
    </source>
</reference>
<organism evidence="11 12">
    <name type="scientific">Undibacterium piscinae</name>
    <dbReference type="NCBI Taxonomy" id="2495591"/>
    <lineage>
        <taxon>Bacteria</taxon>
        <taxon>Pseudomonadati</taxon>
        <taxon>Pseudomonadota</taxon>
        <taxon>Betaproteobacteria</taxon>
        <taxon>Burkholderiales</taxon>
        <taxon>Oxalobacteraceae</taxon>
        <taxon>Undibacterium</taxon>
    </lineage>
</organism>
<evidence type="ECO:0000256" key="7">
    <source>
        <dbReference type="ARBA" id="ARBA00023239"/>
    </source>
</evidence>
<evidence type="ECO:0000256" key="5">
    <source>
        <dbReference type="ARBA" id="ARBA00022573"/>
    </source>
</evidence>
<evidence type="ECO:0000256" key="6">
    <source>
        <dbReference type="ARBA" id="ARBA00022898"/>
    </source>
</evidence>
<keyword evidence="7 11" id="KW-0456">Lyase</keyword>
<dbReference type="UniPathway" id="UPA00148"/>
<evidence type="ECO:0000313" key="12">
    <source>
        <dbReference type="Proteomes" id="UP000274350"/>
    </source>
</evidence>
<dbReference type="Gene3D" id="3.90.1150.10">
    <property type="entry name" value="Aspartate Aminotransferase, domain 1"/>
    <property type="match status" value="1"/>
</dbReference>
<accession>A0A6M4A235</accession>
<dbReference type="InterPro" id="IPR015422">
    <property type="entry name" value="PyrdxlP-dep_Trfase_small"/>
</dbReference>
<keyword evidence="6" id="KW-0663">Pyridoxal phosphate</keyword>
<evidence type="ECO:0000256" key="8">
    <source>
        <dbReference type="ARBA" id="ARBA00029996"/>
    </source>
</evidence>
<dbReference type="Gene3D" id="3.40.640.10">
    <property type="entry name" value="Type I PLP-dependent aspartate aminotransferase-like (Major domain)"/>
    <property type="match status" value="1"/>
</dbReference>
<dbReference type="NCBIfam" id="TIGR01140">
    <property type="entry name" value="L_thr_O3P_dcar"/>
    <property type="match status" value="1"/>
</dbReference>
<dbReference type="PANTHER" id="PTHR42885">
    <property type="entry name" value="HISTIDINOL-PHOSPHATE AMINOTRANSFERASE-RELATED"/>
    <property type="match status" value="1"/>
</dbReference>
<gene>
    <name evidence="11" type="ORF">EJG51_003975</name>
</gene>
<evidence type="ECO:0000256" key="9">
    <source>
        <dbReference type="ARBA" id="ARBA00048531"/>
    </source>
</evidence>
<dbReference type="SUPFAM" id="SSF53383">
    <property type="entry name" value="PLP-dependent transferases"/>
    <property type="match status" value="1"/>
</dbReference>
<evidence type="ECO:0000256" key="4">
    <source>
        <dbReference type="ARBA" id="ARBA00012285"/>
    </source>
</evidence>
<dbReference type="InterPro" id="IPR004839">
    <property type="entry name" value="Aminotransferase_I/II_large"/>
</dbReference>
<evidence type="ECO:0000259" key="10">
    <source>
        <dbReference type="Pfam" id="PF00155"/>
    </source>
</evidence>
<dbReference type="PANTHER" id="PTHR42885:SF1">
    <property type="entry name" value="THREONINE-PHOSPHATE DECARBOXYLASE"/>
    <property type="match status" value="1"/>
</dbReference>
<dbReference type="Pfam" id="PF00155">
    <property type="entry name" value="Aminotran_1_2"/>
    <property type="match status" value="1"/>
</dbReference>
<dbReference type="EC" id="4.1.1.81" evidence="4"/>
<evidence type="ECO:0000313" key="11">
    <source>
        <dbReference type="EMBL" id="QJQ05153.1"/>
    </source>
</evidence>
<keyword evidence="5" id="KW-0169">Cobalamin biosynthesis</keyword>
<keyword evidence="12" id="KW-1185">Reference proteome</keyword>
<comment type="catalytic activity">
    <reaction evidence="9">
        <text>O-phospho-L-threonine + H(+) = (R)-1-aminopropan-2-yl phosphate + CO2</text>
        <dbReference type="Rhea" id="RHEA:11492"/>
        <dbReference type="ChEBI" id="CHEBI:15378"/>
        <dbReference type="ChEBI" id="CHEBI:16526"/>
        <dbReference type="ChEBI" id="CHEBI:58563"/>
        <dbReference type="ChEBI" id="CHEBI:58675"/>
        <dbReference type="EC" id="4.1.1.81"/>
    </reaction>
</comment>
<evidence type="ECO:0000256" key="1">
    <source>
        <dbReference type="ARBA" id="ARBA00001933"/>
    </source>
</evidence>
<evidence type="ECO:0000256" key="3">
    <source>
        <dbReference type="ARBA" id="ARBA00004953"/>
    </source>
</evidence>
<dbReference type="EMBL" id="CP051152">
    <property type="protein sequence ID" value="QJQ05153.1"/>
    <property type="molecule type" value="Genomic_DNA"/>
</dbReference>
<proteinExistence type="predicted"/>
<protein>
    <recommendedName>
        <fullName evidence="4">threonine-phosphate decarboxylase</fullName>
        <ecNumber evidence="4">4.1.1.81</ecNumber>
    </recommendedName>
    <alternativeName>
        <fullName evidence="8">L-threonine-O-3-phosphate decarboxylase</fullName>
    </alternativeName>
</protein>
<dbReference type="CDD" id="cd00609">
    <property type="entry name" value="AAT_like"/>
    <property type="match status" value="1"/>
</dbReference>
<comment type="pathway">
    <text evidence="3">Cofactor biosynthesis; adenosylcobalamin biosynthesis.</text>
</comment>
<dbReference type="GO" id="GO:0048472">
    <property type="term" value="F:threonine-phosphate decarboxylase activity"/>
    <property type="evidence" value="ECO:0007669"/>
    <property type="project" value="UniProtKB-EC"/>
</dbReference>
<dbReference type="OrthoDB" id="9799304at2"/>
<dbReference type="GO" id="GO:0009236">
    <property type="term" value="P:cobalamin biosynthetic process"/>
    <property type="evidence" value="ECO:0007669"/>
    <property type="project" value="UniProtKB-UniPathway"/>
</dbReference>
<comment type="function">
    <text evidence="2">Decarboxylates L-threonine-O-3-phosphate to yield (R)-1-amino-2-propanol O-2-phosphate, the precursor for the linkage between the nucleotide loop and the corrin ring in cobalamin.</text>
</comment>
<dbReference type="InterPro" id="IPR005860">
    <property type="entry name" value="CobD"/>
</dbReference>